<feature type="compositionally biased region" description="Low complexity" evidence="1">
    <location>
        <begin position="227"/>
        <end position="237"/>
    </location>
</feature>
<evidence type="ECO:0000256" key="1">
    <source>
        <dbReference type="SAM" id="MobiDB-lite"/>
    </source>
</evidence>
<feature type="compositionally biased region" description="Low complexity" evidence="1">
    <location>
        <begin position="787"/>
        <end position="803"/>
    </location>
</feature>
<feature type="compositionally biased region" description="Polar residues" evidence="1">
    <location>
        <begin position="888"/>
        <end position="901"/>
    </location>
</feature>
<dbReference type="Pfam" id="PF10384">
    <property type="entry name" value="Scm3"/>
    <property type="match status" value="1"/>
</dbReference>
<dbReference type="EMBL" id="JADCUA010000003">
    <property type="protein sequence ID" value="KAH9841558.1"/>
    <property type="molecule type" value="Genomic_DNA"/>
</dbReference>
<feature type="compositionally biased region" description="Acidic residues" evidence="1">
    <location>
        <begin position="284"/>
        <end position="293"/>
    </location>
</feature>
<feature type="compositionally biased region" description="Basic and acidic residues" evidence="1">
    <location>
        <begin position="536"/>
        <end position="551"/>
    </location>
</feature>
<name>A0ABQ8KU74_9APHY</name>
<reference evidence="2 3" key="1">
    <citation type="journal article" date="2021" name="Environ. Microbiol.">
        <title>Gene family expansions and transcriptome signatures uncover fungal adaptations to wood decay.</title>
        <authorList>
            <person name="Hage H."/>
            <person name="Miyauchi S."/>
            <person name="Viragh M."/>
            <person name="Drula E."/>
            <person name="Min B."/>
            <person name="Chaduli D."/>
            <person name="Navarro D."/>
            <person name="Favel A."/>
            <person name="Norest M."/>
            <person name="Lesage-Meessen L."/>
            <person name="Balint B."/>
            <person name="Merenyi Z."/>
            <person name="de Eugenio L."/>
            <person name="Morin E."/>
            <person name="Martinez A.T."/>
            <person name="Baldrian P."/>
            <person name="Stursova M."/>
            <person name="Martinez M.J."/>
            <person name="Novotny C."/>
            <person name="Magnuson J.K."/>
            <person name="Spatafora J.W."/>
            <person name="Maurice S."/>
            <person name="Pangilinan J."/>
            <person name="Andreopoulos W."/>
            <person name="LaButti K."/>
            <person name="Hundley H."/>
            <person name="Na H."/>
            <person name="Kuo A."/>
            <person name="Barry K."/>
            <person name="Lipzen A."/>
            <person name="Henrissat B."/>
            <person name="Riley R."/>
            <person name="Ahrendt S."/>
            <person name="Nagy L.G."/>
            <person name="Grigoriev I.V."/>
            <person name="Martin F."/>
            <person name="Rosso M.N."/>
        </authorList>
    </citation>
    <scope>NUCLEOTIDE SEQUENCE [LARGE SCALE GENOMIC DNA]</scope>
    <source>
        <strain evidence="2 3">CIRM-BRFM 1785</strain>
    </source>
</reference>
<feature type="compositionally biased region" description="Low complexity" evidence="1">
    <location>
        <begin position="961"/>
        <end position="971"/>
    </location>
</feature>
<feature type="compositionally biased region" description="Basic and acidic residues" evidence="1">
    <location>
        <begin position="197"/>
        <end position="213"/>
    </location>
</feature>
<feature type="region of interest" description="Disordered" evidence="1">
    <location>
        <begin position="1"/>
        <end position="83"/>
    </location>
</feature>
<organism evidence="2 3">
    <name type="scientific">Rhodofomes roseus</name>
    <dbReference type="NCBI Taxonomy" id="34475"/>
    <lineage>
        <taxon>Eukaryota</taxon>
        <taxon>Fungi</taxon>
        <taxon>Dikarya</taxon>
        <taxon>Basidiomycota</taxon>
        <taxon>Agaricomycotina</taxon>
        <taxon>Agaricomycetes</taxon>
        <taxon>Polyporales</taxon>
        <taxon>Rhodofomes</taxon>
    </lineage>
</organism>
<evidence type="ECO:0000313" key="3">
    <source>
        <dbReference type="Proteomes" id="UP000814176"/>
    </source>
</evidence>
<evidence type="ECO:0000313" key="2">
    <source>
        <dbReference type="EMBL" id="KAH9841558.1"/>
    </source>
</evidence>
<dbReference type="Gene3D" id="1.10.20.10">
    <property type="entry name" value="Histone, subunit A"/>
    <property type="match status" value="1"/>
</dbReference>
<feature type="region of interest" description="Disordered" evidence="1">
    <location>
        <begin position="747"/>
        <end position="971"/>
    </location>
</feature>
<feature type="compositionally biased region" description="Basic residues" evidence="1">
    <location>
        <begin position="846"/>
        <end position="856"/>
    </location>
</feature>
<gene>
    <name evidence="2" type="ORF">C8Q71DRAFT_737634</name>
</gene>
<dbReference type="InterPro" id="IPR018465">
    <property type="entry name" value="Scm3/HJURP"/>
</dbReference>
<sequence length="971" mass="105027">MNGGENASRRKVAPPRPALITPSASPPPSSRPLSLGWSNISADRPPPTKRRRLGSTPSSPFSVSTPTSSSVGPSDDIHESRKAASQRLLNTWAGLAERYNRPLDEDDIIDLRDGSIIKDRGVLRKVAKKFEMGCFAGDDVPSDTNDASSDYGGVHTDDDVDELDAFAPGADISGELELEREKRQVPPVQARNPADAEDLREFLEAERLRREQYGEEEDEDEVIQLMSLERTPSSRSSSEWRDSSVRDEPELEDNDSRVSEDEKDDLHDVPKRPPSPPSTRTLAEDDESEDEFATWDFDTTTPVQPAKPPPRPPRPRTPDDVIDLTDSPESSPSRAPASRGRSRVPAPLASKQTEPARAKSVPRGRSRTRATPNTSVGSTKAHTPAKAPAQSKTAARRNGSMPPPPVPQRAIEQLVTPPPSSSSAIDSTPESTVAYTTKSPTPSPSPSPPPPPKTRPQPRPRYKGALLASGGTVPKSSQASPSVQNVEAVTPKAPRFKLVPEVVITSRPRSVKFPSRAPSPPPDTQEHTADAGGSHVRAEVSRKGKAKETSDPRQNIANETDRRHTQSSTKSASLPNVPITKRAVTLDANQEESDSEVPSPPPLPKVRKRKRVLSSLSLSETSDKDDPFPMVTPIVPSRPRLQDGPGPSSRRRTPKPVRKPSPRIDDDDSDDAALEPPPPPPPPRARTPHRPLPQTTGYYGAPPPLSHTPRHHDSYAPYSPAGGHDPEAQMRFAQAAHYLSYIMSAAASLPPPTGYPPLPFPSQAPPWPPWTPAHRSHRTPRDRRSDTSSPGAGPSGSASYHTPSHPHPYPFTFDPSYSSASLPPSSPPASSEPSSPMERSSSLARGRSKSRGRRVSFKLNGDERPVLPSPPRASNDDEESDGERTVASRRSQGRDTATNDRPTVARKAKSGVSGRANTPAVRADKGKTRADPVEDSEDPDSDRGRRERGRTPGPPPHRGRSAAGRAAGRKT</sequence>
<dbReference type="RefSeq" id="XP_047782857.1">
    <property type="nucleotide sequence ID" value="XM_047922607.1"/>
</dbReference>
<feature type="compositionally biased region" description="Polar residues" evidence="1">
    <location>
        <begin position="474"/>
        <end position="487"/>
    </location>
</feature>
<feature type="compositionally biased region" description="Polar residues" evidence="1">
    <location>
        <begin position="421"/>
        <end position="435"/>
    </location>
</feature>
<feature type="compositionally biased region" description="Basic and acidic residues" evidence="1">
    <location>
        <begin position="922"/>
        <end position="932"/>
    </location>
</feature>
<feature type="compositionally biased region" description="Basic residues" evidence="1">
    <location>
        <begin position="649"/>
        <end position="661"/>
    </location>
</feature>
<keyword evidence="3" id="KW-1185">Reference proteome</keyword>
<comment type="caution">
    <text evidence="2">The sequence shown here is derived from an EMBL/GenBank/DDBJ whole genome shotgun (WGS) entry which is preliminary data.</text>
</comment>
<feature type="compositionally biased region" description="Pro residues" evidence="1">
    <location>
        <begin position="675"/>
        <end position="685"/>
    </location>
</feature>
<dbReference type="InterPro" id="IPR009072">
    <property type="entry name" value="Histone-fold"/>
</dbReference>
<feature type="compositionally biased region" description="Pro residues" evidence="1">
    <location>
        <begin position="441"/>
        <end position="455"/>
    </location>
</feature>
<feature type="compositionally biased region" description="Pro residues" evidence="1">
    <location>
        <begin position="749"/>
        <end position="771"/>
    </location>
</feature>
<feature type="region of interest" description="Disordered" evidence="1">
    <location>
        <begin position="135"/>
        <end position="729"/>
    </location>
</feature>
<dbReference type="Proteomes" id="UP000814176">
    <property type="component" value="Unassembled WGS sequence"/>
</dbReference>
<proteinExistence type="predicted"/>
<dbReference type="GeneID" id="72003339"/>
<feature type="compositionally biased region" description="Polar residues" evidence="1">
    <location>
        <begin position="369"/>
        <end position="381"/>
    </location>
</feature>
<accession>A0ABQ8KU74</accession>
<protein>
    <submittedName>
        <fullName evidence="2">Uncharacterized protein</fullName>
    </submittedName>
</protein>
<feature type="compositionally biased region" description="Basic and acidic residues" evidence="1">
    <location>
        <begin position="238"/>
        <end position="271"/>
    </location>
</feature>
<feature type="compositionally biased region" description="Low complexity" evidence="1">
    <location>
        <begin position="327"/>
        <end position="347"/>
    </location>
</feature>
<feature type="compositionally biased region" description="Low complexity" evidence="1">
    <location>
        <begin position="810"/>
        <end position="845"/>
    </location>
</feature>
<feature type="compositionally biased region" description="Low complexity" evidence="1">
    <location>
        <begin position="54"/>
        <end position="74"/>
    </location>
</feature>